<proteinExistence type="predicted"/>
<keyword evidence="1" id="KW-0732">Signal</keyword>
<evidence type="ECO:0000313" key="2">
    <source>
        <dbReference type="EMBL" id="KAF7373621.1"/>
    </source>
</evidence>
<evidence type="ECO:0000256" key="1">
    <source>
        <dbReference type="SAM" id="SignalP"/>
    </source>
</evidence>
<protein>
    <submittedName>
        <fullName evidence="2">Uncharacterized protein</fullName>
    </submittedName>
</protein>
<keyword evidence="3" id="KW-1185">Reference proteome</keyword>
<feature type="chain" id="PRO_5034781288" evidence="1">
    <location>
        <begin position="18"/>
        <end position="306"/>
    </location>
</feature>
<evidence type="ECO:0000313" key="3">
    <source>
        <dbReference type="Proteomes" id="UP000623467"/>
    </source>
</evidence>
<dbReference type="Proteomes" id="UP000623467">
    <property type="component" value="Unassembled WGS sequence"/>
</dbReference>
<organism evidence="2 3">
    <name type="scientific">Mycena sanguinolenta</name>
    <dbReference type="NCBI Taxonomy" id="230812"/>
    <lineage>
        <taxon>Eukaryota</taxon>
        <taxon>Fungi</taxon>
        <taxon>Dikarya</taxon>
        <taxon>Basidiomycota</taxon>
        <taxon>Agaricomycotina</taxon>
        <taxon>Agaricomycetes</taxon>
        <taxon>Agaricomycetidae</taxon>
        <taxon>Agaricales</taxon>
        <taxon>Marasmiineae</taxon>
        <taxon>Mycenaceae</taxon>
        <taxon>Mycena</taxon>
    </lineage>
</organism>
<dbReference type="EMBL" id="JACAZH010000003">
    <property type="protein sequence ID" value="KAF7373621.1"/>
    <property type="molecule type" value="Genomic_DNA"/>
</dbReference>
<sequence length="306" mass="30766">MFTTFAVLFATAAAAQAASASGSASASAASASSTASPYIPTSASATCQAYLNKLDADTDLASCTSALKTATAGFGPNGNMTNASKQQVTDALTSICASSASACPQALITTKLADFYTACGPELTSSPIEEVKQIYDTFYTVLPFLSAICTKDDSGAWCVPQANTTSSSASPAVEVGRRDTSTATYMPDASTFNSQNILFLYTTPSLPKAQLCTDCTAAVLKSFMTFEAGTNYAPGLAQSTLISGQPALYSAVNSTCGANFLSGAVQAAGSLSQGGSAGTSAAPRTLRAGSALIAVFAAAFGAVLLL</sequence>
<accession>A0A8H6ZB23</accession>
<gene>
    <name evidence="2" type="ORF">MSAN_00572500</name>
</gene>
<dbReference type="AlphaFoldDB" id="A0A8H6ZB23"/>
<dbReference type="OrthoDB" id="5588482at2759"/>
<reference evidence="2" key="1">
    <citation type="submission" date="2020-05" db="EMBL/GenBank/DDBJ databases">
        <title>Mycena genomes resolve the evolution of fungal bioluminescence.</title>
        <authorList>
            <person name="Tsai I.J."/>
        </authorList>
    </citation>
    <scope>NUCLEOTIDE SEQUENCE</scope>
    <source>
        <strain evidence="2">160909Yilan</strain>
    </source>
</reference>
<name>A0A8H6ZB23_9AGAR</name>
<comment type="caution">
    <text evidence="2">The sequence shown here is derived from an EMBL/GenBank/DDBJ whole genome shotgun (WGS) entry which is preliminary data.</text>
</comment>
<feature type="signal peptide" evidence="1">
    <location>
        <begin position="1"/>
        <end position="17"/>
    </location>
</feature>